<dbReference type="Proteomes" id="UP000698335">
    <property type="component" value="Unassembled WGS sequence"/>
</dbReference>
<feature type="binding site" evidence="6">
    <location>
        <position position="133"/>
    </location>
    <ligand>
        <name>Zn(2+)</name>
        <dbReference type="ChEBI" id="CHEBI:29105"/>
        <note>structural</note>
    </ligand>
</feature>
<dbReference type="GO" id="GO:0044209">
    <property type="term" value="P:AMP salvage"/>
    <property type="evidence" value="ECO:0007669"/>
    <property type="project" value="UniProtKB-UniRule"/>
</dbReference>
<keyword evidence="6" id="KW-0479">Metal-binding</keyword>
<dbReference type="HAMAP" id="MF_00235">
    <property type="entry name" value="Adenylate_kinase_Adk"/>
    <property type="match status" value="1"/>
</dbReference>
<keyword evidence="1 6" id="KW-0808">Transferase</keyword>
<dbReference type="PANTHER" id="PTHR23359">
    <property type="entry name" value="NUCLEOTIDE KINASE"/>
    <property type="match status" value="1"/>
</dbReference>
<feature type="binding site" evidence="6">
    <location>
        <position position="92"/>
    </location>
    <ligand>
        <name>AMP</name>
        <dbReference type="ChEBI" id="CHEBI:456215"/>
    </ligand>
</feature>
<feature type="binding site" evidence="6">
    <location>
        <position position="193"/>
    </location>
    <ligand>
        <name>ATP</name>
        <dbReference type="ChEBI" id="CHEBI:30616"/>
    </ligand>
</feature>
<dbReference type="InterPro" id="IPR033690">
    <property type="entry name" value="Adenylat_kinase_CS"/>
</dbReference>
<sequence>MNIVLLGAPGAGKGTQAQRLVADFGLAHISTGDLLRAAVKAQSPLGVEAKKYMDAGQLVPDQLVIDLVKERLGADDAQKGFILDGFPRNTAQAVTLDSELSQMGLSLDAALLVSVKPEVIIERLSSRRTCRSCGYTAPAGTDACPNCGGEMYQRDDDKPETIKNRLDVYESQTSPLIEYYKGHGILKEVDGDRDVTAVYADVKKLLSL</sequence>
<keyword evidence="4 6" id="KW-0418">Kinase</keyword>
<comment type="function">
    <text evidence="6">Catalyzes the reversible transfer of the terminal phosphate group between ATP and AMP. Plays an important role in cellular energy homeostasis and in adenine nucleotide metabolism.</text>
</comment>
<keyword evidence="6" id="KW-0862">Zinc</keyword>
<feature type="binding site" evidence="6">
    <location>
        <position position="36"/>
    </location>
    <ligand>
        <name>AMP</name>
        <dbReference type="ChEBI" id="CHEBI:456215"/>
    </ligand>
</feature>
<comment type="similarity">
    <text evidence="6 7">Belongs to the adenylate kinase family.</text>
</comment>
<evidence type="ECO:0000256" key="3">
    <source>
        <dbReference type="ARBA" id="ARBA00022741"/>
    </source>
</evidence>
<proteinExistence type="inferred from homology"/>
<evidence type="ECO:0000256" key="7">
    <source>
        <dbReference type="RuleBase" id="RU003330"/>
    </source>
</evidence>
<dbReference type="RefSeq" id="WP_314775288.1">
    <property type="nucleotide sequence ID" value="NZ_CAUUNA010000033.1"/>
</dbReference>
<comment type="domain">
    <text evidence="6">Consists of three domains, a large central CORE domain and two small peripheral domains, NMPbind and LID, which undergo movements during catalysis. The LID domain closes over the site of phosphoryl transfer upon ATP binding. Assembling and dissambling the active center during each catalytic cycle provides an effective means to prevent ATP hydrolysis. Some bacteria have evolved a zinc-coordinating structure that stabilizes the LID domain.</text>
</comment>
<dbReference type="GO" id="GO:0005524">
    <property type="term" value="F:ATP binding"/>
    <property type="evidence" value="ECO:0007669"/>
    <property type="project" value="UniProtKB-UniRule"/>
</dbReference>
<dbReference type="NCBIfam" id="NF011100">
    <property type="entry name" value="PRK14527.1"/>
    <property type="match status" value="1"/>
</dbReference>
<name>A0A930YNC5_9ACTN</name>
<dbReference type="GO" id="GO:0005737">
    <property type="term" value="C:cytoplasm"/>
    <property type="evidence" value="ECO:0007669"/>
    <property type="project" value="UniProtKB-SubCell"/>
</dbReference>
<feature type="binding site" evidence="6">
    <location>
        <position position="130"/>
    </location>
    <ligand>
        <name>Zn(2+)</name>
        <dbReference type="ChEBI" id="CHEBI:29105"/>
        <note>structural</note>
    </ligand>
</feature>
<feature type="binding site" evidence="6">
    <location>
        <begin position="57"/>
        <end position="59"/>
    </location>
    <ligand>
        <name>AMP</name>
        <dbReference type="ChEBI" id="CHEBI:456215"/>
    </ligand>
</feature>
<evidence type="ECO:0000256" key="4">
    <source>
        <dbReference type="ARBA" id="ARBA00022777"/>
    </source>
</evidence>
<dbReference type="SUPFAM" id="SSF52540">
    <property type="entry name" value="P-loop containing nucleoside triphosphate hydrolases"/>
    <property type="match status" value="1"/>
</dbReference>
<dbReference type="NCBIfam" id="NF001381">
    <property type="entry name" value="PRK00279.1-3"/>
    <property type="match status" value="1"/>
</dbReference>
<feature type="binding site" evidence="6">
    <location>
        <position position="144"/>
    </location>
    <ligand>
        <name>Zn(2+)</name>
        <dbReference type="ChEBI" id="CHEBI:29105"/>
        <note>structural</note>
    </ligand>
</feature>
<feature type="binding site" evidence="6">
    <location>
        <begin position="10"/>
        <end position="15"/>
    </location>
    <ligand>
        <name>ATP</name>
        <dbReference type="ChEBI" id="CHEBI:30616"/>
    </ligand>
</feature>
<evidence type="ECO:0000256" key="5">
    <source>
        <dbReference type="ARBA" id="ARBA00022840"/>
    </source>
</evidence>
<keyword evidence="3 6" id="KW-0547">Nucleotide-binding</keyword>
<protein>
    <recommendedName>
        <fullName evidence="6 8">Adenylate kinase</fullName>
        <shortName evidence="6">AK</shortName>
        <ecNumber evidence="6 8">2.7.4.3</ecNumber>
    </recommendedName>
    <alternativeName>
        <fullName evidence="6">ATP-AMP transphosphorylase</fullName>
    </alternativeName>
    <alternativeName>
        <fullName evidence="6">ATP:AMP phosphotransferase</fullName>
    </alternativeName>
    <alternativeName>
        <fullName evidence="6">Adenylate monophosphate kinase</fullName>
    </alternativeName>
</protein>
<dbReference type="GO" id="GO:0008270">
    <property type="term" value="F:zinc ion binding"/>
    <property type="evidence" value="ECO:0007669"/>
    <property type="project" value="UniProtKB-UniRule"/>
</dbReference>
<dbReference type="EC" id="2.7.4.3" evidence="6 8"/>
<dbReference type="NCBIfam" id="TIGR01351">
    <property type="entry name" value="adk"/>
    <property type="match status" value="1"/>
</dbReference>
<evidence type="ECO:0000256" key="6">
    <source>
        <dbReference type="HAMAP-Rule" id="MF_00235"/>
    </source>
</evidence>
<feature type="binding site" evidence="6">
    <location>
        <position position="31"/>
    </location>
    <ligand>
        <name>AMP</name>
        <dbReference type="ChEBI" id="CHEBI:456215"/>
    </ligand>
</feature>
<dbReference type="CDD" id="cd01428">
    <property type="entry name" value="ADK"/>
    <property type="match status" value="1"/>
</dbReference>
<comment type="caution">
    <text evidence="6">Lacks conserved residue(s) required for the propagation of feature annotation.</text>
</comment>
<dbReference type="GO" id="GO:0004017">
    <property type="term" value="F:AMP kinase activity"/>
    <property type="evidence" value="ECO:0007669"/>
    <property type="project" value="UniProtKB-UniRule"/>
</dbReference>
<feature type="binding site" evidence="6">
    <location>
        <position position="147"/>
    </location>
    <ligand>
        <name>Zn(2+)</name>
        <dbReference type="ChEBI" id="CHEBI:29105"/>
        <note>structural</note>
    </ligand>
</feature>
<comment type="catalytic activity">
    <reaction evidence="6 8">
        <text>AMP + ATP = 2 ADP</text>
        <dbReference type="Rhea" id="RHEA:12973"/>
        <dbReference type="ChEBI" id="CHEBI:30616"/>
        <dbReference type="ChEBI" id="CHEBI:456215"/>
        <dbReference type="ChEBI" id="CHEBI:456216"/>
        <dbReference type="EC" id="2.7.4.3"/>
    </reaction>
</comment>
<comment type="subcellular location">
    <subcellularLocation>
        <location evidence="6 8">Cytoplasm</location>
    </subcellularLocation>
</comment>
<keyword evidence="6" id="KW-0963">Cytoplasm</keyword>
<feature type="binding site" evidence="6">
    <location>
        <position position="127"/>
    </location>
    <ligand>
        <name>ATP</name>
        <dbReference type="ChEBI" id="CHEBI:30616"/>
    </ligand>
</feature>
<gene>
    <name evidence="6" type="primary">adk</name>
    <name evidence="9" type="ORF">HXK26_04250</name>
</gene>
<dbReference type="Gene3D" id="3.40.50.300">
    <property type="entry name" value="P-loop containing nucleotide triphosphate hydrolases"/>
    <property type="match status" value="1"/>
</dbReference>
<reference evidence="9" key="1">
    <citation type="submission" date="2020-04" db="EMBL/GenBank/DDBJ databases">
        <title>Deep metagenomics examines the oral microbiome during advanced dental caries in children, revealing novel taxa and co-occurrences with host molecules.</title>
        <authorList>
            <person name="Baker J.L."/>
            <person name="Morton J.T."/>
            <person name="Dinis M."/>
            <person name="Alvarez R."/>
            <person name="Tran N.C."/>
            <person name="Knight R."/>
            <person name="Edlund A."/>
        </authorList>
    </citation>
    <scope>NUCLEOTIDE SEQUENCE</scope>
    <source>
        <strain evidence="9">JCVI_38_bin.5</strain>
    </source>
</reference>
<dbReference type="FunFam" id="3.40.50.300:FF:000106">
    <property type="entry name" value="Adenylate kinase mitochondrial"/>
    <property type="match status" value="1"/>
</dbReference>
<feature type="binding site" evidence="6">
    <location>
        <position position="154"/>
    </location>
    <ligand>
        <name>AMP</name>
        <dbReference type="ChEBI" id="CHEBI:456215"/>
    </ligand>
</feature>
<evidence type="ECO:0000313" key="10">
    <source>
        <dbReference type="Proteomes" id="UP000698335"/>
    </source>
</evidence>
<keyword evidence="2 6" id="KW-0545">Nucleotide biosynthesis</keyword>
<comment type="subunit">
    <text evidence="6 8">Monomer.</text>
</comment>
<dbReference type="InterPro" id="IPR006259">
    <property type="entry name" value="Adenyl_kin_sub"/>
</dbReference>
<evidence type="ECO:0000256" key="8">
    <source>
        <dbReference type="RuleBase" id="RU003331"/>
    </source>
</evidence>
<accession>A0A930YNC5</accession>
<dbReference type="EMBL" id="JABZGW010000159">
    <property type="protein sequence ID" value="MBF4807888.1"/>
    <property type="molecule type" value="Genomic_DNA"/>
</dbReference>
<evidence type="ECO:0000256" key="1">
    <source>
        <dbReference type="ARBA" id="ARBA00022679"/>
    </source>
</evidence>
<feature type="binding site" evidence="6">
    <location>
        <begin position="85"/>
        <end position="88"/>
    </location>
    <ligand>
        <name>AMP</name>
        <dbReference type="ChEBI" id="CHEBI:456215"/>
    </ligand>
</feature>
<feature type="binding site" evidence="6">
    <location>
        <position position="165"/>
    </location>
    <ligand>
        <name>AMP</name>
        <dbReference type="ChEBI" id="CHEBI:456215"/>
    </ligand>
</feature>
<dbReference type="PRINTS" id="PR00094">
    <property type="entry name" value="ADENYLTKNASE"/>
</dbReference>
<keyword evidence="5 6" id="KW-0067">ATP-binding</keyword>
<comment type="caution">
    <text evidence="9">The sequence shown here is derived from an EMBL/GenBank/DDBJ whole genome shotgun (WGS) entry which is preliminary data.</text>
</comment>
<dbReference type="Pfam" id="PF00406">
    <property type="entry name" value="ADK"/>
    <property type="match status" value="1"/>
</dbReference>
<evidence type="ECO:0000256" key="2">
    <source>
        <dbReference type="ARBA" id="ARBA00022727"/>
    </source>
</evidence>
<comment type="pathway">
    <text evidence="6">Purine metabolism; AMP biosynthesis via salvage pathway; AMP from ADP: step 1/1.</text>
</comment>
<dbReference type="PROSITE" id="PS00113">
    <property type="entry name" value="ADENYLATE_KINASE"/>
    <property type="match status" value="1"/>
</dbReference>
<dbReference type="InterPro" id="IPR027417">
    <property type="entry name" value="P-loop_NTPase"/>
</dbReference>
<dbReference type="InterPro" id="IPR000850">
    <property type="entry name" value="Adenylat/UMP-CMP_kin"/>
</dbReference>
<evidence type="ECO:0000313" key="9">
    <source>
        <dbReference type="EMBL" id="MBF4807888.1"/>
    </source>
</evidence>
<feature type="region of interest" description="NMP" evidence="6">
    <location>
        <begin position="30"/>
        <end position="59"/>
    </location>
</feature>
<dbReference type="NCBIfam" id="NF001380">
    <property type="entry name" value="PRK00279.1-2"/>
    <property type="match status" value="1"/>
</dbReference>
<organism evidence="9 10">
    <name type="scientific">Lancefieldella rimae</name>
    <dbReference type="NCBI Taxonomy" id="1383"/>
    <lineage>
        <taxon>Bacteria</taxon>
        <taxon>Bacillati</taxon>
        <taxon>Actinomycetota</taxon>
        <taxon>Coriobacteriia</taxon>
        <taxon>Coriobacteriales</taxon>
        <taxon>Atopobiaceae</taxon>
        <taxon>Lancefieldella</taxon>
    </lineage>
</organism>
<dbReference type="AlphaFoldDB" id="A0A930YNC5"/>